<dbReference type="Pfam" id="PF04640">
    <property type="entry name" value="PLATZ"/>
    <property type="match status" value="1"/>
</dbReference>
<dbReference type="OrthoDB" id="1581759at2759"/>
<feature type="chain" id="PRO_5026666953" evidence="1">
    <location>
        <begin position="19"/>
        <end position="168"/>
    </location>
</feature>
<protein>
    <submittedName>
        <fullName evidence="3">Uncharacterized protein LOC110418907</fullName>
    </submittedName>
</protein>
<dbReference type="RefSeq" id="XP_021287401.1">
    <property type="nucleotide sequence ID" value="XM_021431726.1"/>
</dbReference>
<sequence>MASLSALVDLSWLMALLQEKPKFHQSCPCQPSTTQQSFFCKDCMLGFLFCESCKNYSLDHRDHQVLQVFKFVYQRLGIRVSVIQDLFYLSDIEYDNIENYGWIVYIDRKIQEKQHGSSGSSNSSKSGYKGRKECEVCECELQSSTSKYCSIECKVEKQTNSIITSYDE</sequence>
<proteinExistence type="predicted"/>
<organism evidence="2 3">
    <name type="scientific">Herrania umbratica</name>
    <dbReference type="NCBI Taxonomy" id="108875"/>
    <lineage>
        <taxon>Eukaryota</taxon>
        <taxon>Viridiplantae</taxon>
        <taxon>Streptophyta</taxon>
        <taxon>Embryophyta</taxon>
        <taxon>Tracheophyta</taxon>
        <taxon>Spermatophyta</taxon>
        <taxon>Magnoliopsida</taxon>
        <taxon>eudicotyledons</taxon>
        <taxon>Gunneridae</taxon>
        <taxon>Pentapetalae</taxon>
        <taxon>rosids</taxon>
        <taxon>malvids</taxon>
        <taxon>Malvales</taxon>
        <taxon>Malvaceae</taxon>
        <taxon>Byttnerioideae</taxon>
        <taxon>Herrania</taxon>
    </lineage>
</organism>
<accession>A0A6J1AKN7</accession>
<dbReference type="Proteomes" id="UP000504621">
    <property type="component" value="Unplaced"/>
</dbReference>
<dbReference type="PANTHER" id="PTHR31065">
    <property type="entry name" value="PLATZ TRANSCRIPTION FACTOR FAMILY PROTEIN"/>
    <property type="match status" value="1"/>
</dbReference>
<dbReference type="PANTHER" id="PTHR31065:SF39">
    <property type="entry name" value="PLATZ TRANSCRIPTION FACTOR FAMILY PROTEIN"/>
    <property type="match status" value="1"/>
</dbReference>
<evidence type="ECO:0000313" key="2">
    <source>
        <dbReference type="Proteomes" id="UP000504621"/>
    </source>
</evidence>
<name>A0A6J1AKN7_9ROSI</name>
<dbReference type="AlphaFoldDB" id="A0A6J1AKN7"/>
<evidence type="ECO:0000256" key="1">
    <source>
        <dbReference type="SAM" id="SignalP"/>
    </source>
</evidence>
<keyword evidence="1" id="KW-0732">Signal</keyword>
<reference evidence="3" key="1">
    <citation type="submission" date="2025-08" db="UniProtKB">
        <authorList>
            <consortium name="RefSeq"/>
        </authorList>
    </citation>
    <scope>IDENTIFICATION</scope>
    <source>
        <tissue evidence="3">Leaf</tissue>
    </source>
</reference>
<evidence type="ECO:0000313" key="3">
    <source>
        <dbReference type="RefSeq" id="XP_021287401.1"/>
    </source>
</evidence>
<dbReference type="InterPro" id="IPR006734">
    <property type="entry name" value="PLATZ"/>
</dbReference>
<keyword evidence="2" id="KW-1185">Reference proteome</keyword>
<dbReference type="GeneID" id="110418907"/>
<feature type="signal peptide" evidence="1">
    <location>
        <begin position="1"/>
        <end position="18"/>
    </location>
</feature>
<gene>
    <name evidence="3" type="primary">LOC110418907</name>
</gene>